<gene>
    <name evidence="1" type="ORF">ABG768_006481</name>
</gene>
<name>A0AAW1ZR12_CULAL</name>
<sequence length="324" mass="36589">MLVYSPCGMPLMQQTQMSFLQSLASSLSWADLGLSKVCCMEAQNIQGCLCSDVEFSVETDYSQETRCSDAVELTLTVFIFTQYSDLFRSQIPDFTSSEELFERHLDAVFWYNGDQVRATLQSTMIKTLKGFQQRHAARQKLDSAISIVLSSVNSIIASSSSGEFRRACFDSMRVKSSCELHVSLQQSLQSVVDGRFAPKRTCNNEMVEEAVSTEQSSLDSWEKAFENLPELSSKRIHHDLESFSFIPEKKQCSEPFSEYSDTFVKSAFEAANIQRSPLSPIQLPQSQQTGMIADIPSALSLAKLNNEQVEKQWLQELENFSEWD</sequence>
<protein>
    <submittedName>
        <fullName evidence="1">Uncharacterized protein</fullName>
    </submittedName>
</protein>
<dbReference type="EMBL" id="JAWDJR010000014">
    <property type="protein sequence ID" value="KAK9963283.1"/>
    <property type="molecule type" value="Genomic_DNA"/>
</dbReference>
<evidence type="ECO:0000313" key="2">
    <source>
        <dbReference type="Proteomes" id="UP001479290"/>
    </source>
</evidence>
<dbReference type="AlphaFoldDB" id="A0AAW1ZR12"/>
<keyword evidence="2" id="KW-1185">Reference proteome</keyword>
<proteinExistence type="predicted"/>
<reference evidence="1 2" key="1">
    <citation type="submission" date="2024-05" db="EMBL/GenBank/DDBJ databases">
        <title>A high-quality chromosomal-level genome assembly of Topmouth culter (Culter alburnus).</title>
        <authorList>
            <person name="Zhao H."/>
        </authorList>
    </citation>
    <scope>NUCLEOTIDE SEQUENCE [LARGE SCALE GENOMIC DNA]</scope>
    <source>
        <strain evidence="1">CATC2023</strain>
        <tissue evidence="1">Muscle</tissue>
    </source>
</reference>
<dbReference type="Pfam" id="PF15091">
    <property type="entry name" value="DUF4554"/>
    <property type="match status" value="1"/>
</dbReference>
<dbReference type="PANTHER" id="PTHR14652:SF2">
    <property type="entry name" value="TYPE 2 DNA TOPOISOMERASE 6 SUBUNIT B-LIKE"/>
    <property type="match status" value="1"/>
</dbReference>
<evidence type="ECO:0000313" key="1">
    <source>
        <dbReference type="EMBL" id="KAK9963283.1"/>
    </source>
</evidence>
<dbReference type="Proteomes" id="UP001479290">
    <property type="component" value="Unassembled WGS sequence"/>
</dbReference>
<dbReference type="GO" id="GO:0042138">
    <property type="term" value="P:meiotic DNA double-strand break formation"/>
    <property type="evidence" value="ECO:0007669"/>
    <property type="project" value="InterPro"/>
</dbReference>
<comment type="caution">
    <text evidence="1">The sequence shown here is derived from an EMBL/GenBank/DDBJ whole genome shotgun (WGS) entry which is preliminary data.</text>
</comment>
<dbReference type="InterPro" id="IPR028040">
    <property type="entry name" value="TopoVIB-like"/>
</dbReference>
<accession>A0AAW1ZR12</accession>
<dbReference type="PANTHER" id="PTHR14652">
    <property type="entry name" value="TYPE 2 DNA TOPOISOMERASE 6 SUBUNIT B-LIKE"/>
    <property type="match status" value="1"/>
</dbReference>
<organism evidence="1 2">
    <name type="scientific">Culter alburnus</name>
    <name type="common">Topmouth culter</name>
    <dbReference type="NCBI Taxonomy" id="194366"/>
    <lineage>
        <taxon>Eukaryota</taxon>
        <taxon>Metazoa</taxon>
        <taxon>Chordata</taxon>
        <taxon>Craniata</taxon>
        <taxon>Vertebrata</taxon>
        <taxon>Euteleostomi</taxon>
        <taxon>Actinopterygii</taxon>
        <taxon>Neopterygii</taxon>
        <taxon>Teleostei</taxon>
        <taxon>Ostariophysi</taxon>
        <taxon>Cypriniformes</taxon>
        <taxon>Xenocyprididae</taxon>
        <taxon>Xenocypridinae</taxon>
        <taxon>Culter</taxon>
    </lineage>
</organism>